<proteinExistence type="predicted"/>
<accession>F8NYI7</accession>
<evidence type="ECO:0000313" key="2">
    <source>
        <dbReference type="Proteomes" id="UP000008064"/>
    </source>
</evidence>
<dbReference type="AlphaFoldDB" id="F8NYI7"/>
<dbReference type="Proteomes" id="UP000008064">
    <property type="component" value="Unassembled WGS sequence"/>
</dbReference>
<protein>
    <submittedName>
        <fullName evidence="1">Uncharacterized protein</fullName>
    </submittedName>
</protein>
<sequence>MGYSGAPNDDEVSYEKWRLCLHSNQCQHQVEEGSEDQRDEWNKDLHFQLIQ</sequence>
<evidence type="ECO:0000313" key="1">
    <source>
        <dbReference type="EMBL" id="EGO23658.1"/>
    </source>
</evidence>
<dbReference type="KEGG" id="sla:SERLADRAFT_391906"/>
<dbReference type="GeneID" id="18811522"/>
<name>F8NYI7_SERL9</name>
<reference evidence="2" key="1">
    <citation type="journal article" date="2011" name="Science">
        <title>The plant cell wall-decomposing machinery underlies the functional diversity of forest fungi.</title>
        <authorList>
            <person name="Eastwood D.C."/>
            <person name="Floudas D."/>
            <person name="Binder M."/>
            <person name="Majcherczyk A."/>
            <person name="Schneider P."/>
            <person name="Aerts A."/>
            <person name="Asiegbu F.O."/>
            <person name="Baker S.E."/>
            <person name="Barry K."/>
            <person name="Bendiksby M."/>
            <person name="Blumentritt M."/>
            <person name="Coutinho P.M."/>
            <person name="Cullen D."/>
            <person name="de Vries R.P."/>
            <person name="Gathman A."/>
            <person name="Goodell B."/>
            <person name="Henrissat B."/>
            <person name="Ihrmark K."/>
            <person name="Kauserud H."/>
            <person name="Kohler A."/>
            <person name="LaButti K."/>
            <person name="Lapidus A."/>
            <person name="Lavin J.L."/>
            <person name="Lee Y.-H."/>
            <person name="Lindquist E."/>
            <person name="Lilly W."/>
            <person name="Lucas S."/>
            <person name="Morin E."/>
            <person name="Murat C."/>
            <person name="Oguiza J.A."/>
            <person name="Park J."/>
            <person name="Pisabarro A.G."/>
            <person name="Riley R."/>
            <person name="Rosling A."/>
            <person name="Salamov A."/>
            <person name="Schmidt O."/>
            <person name="Schmutz J."/>
            <person name="Skrede I."/>
            <person name="Stenlid J."/>
            <person name="Wiebenga A."/>
            <person name="Xie X."/>
            <person name="Kuees U."/>
            <person name="Hibbett D.S."/>
            <person name="Hoffmeister D."/>
            <person name="Hoegberg N."/>
            <person name="Martin F."/>
            <person name="Grigoriev I.V."/>
            <person name="Watkinson S.C."/>
        </authorList>
    </citation>
    <scope>NUCLEOTIDE SEQUENCE [LARGE SCALE GENOMIC DNA]</scope>
    <source>
        <strain evidence="2">S7.9</strain>
    </source>
</reference>
<dbReference type="EMBL" id="GL945435">
    <property type="protein sequence ID" value="EGO23658.1"/>
    <property type="molecule type" value="Genomic_DNA"/>
</dbReference>
<dbReference type="RefSeq" id="XP_007319420.1">
    <property type="nucleotide sequence ID" value="XM_007319358.1"/>
</dbReference>
<dbReference type="HOGENOM" id="CLU_3129836_0_0_1"/>
<organism evidence="2">
    <name type="scientific">Serpula lacrymans var. lacrymans (strain S7.9)</name>
    <name type="common">Dry rot fungus</name>
    <dbReference type="NCBI Taxonomy" id="578457"/>
    <lineage>
        <taxon>Eukaryota</taxon>
        <taxon>Fungi</taxon>
        <taxon>Dikarya</taxon>
        <taxon>Basidiomycota</taxon>
        <taxon>Agaricomycotina</taxon>
        <taxon>Agaricomycetes</taxon>
        <taxon>Agaricomycetidae</taxon>
        <taxon>Boletales</taxon>
        <taxon>Coniophorineae</taxon>
        <taxon>Serpulaceae</taxon>
        <taxon>Serpula</taxon>
    </lineage>
</organism>
<gene>
    <name evidence="1" type="ORF">SERLADRAFT_391906</name>
</gene>